<feature type="transmembrane region" description="Helical" evidence="5">
    <location>
        <begin position="143"/>
        <end position="169"/>
    </location>
</feature>
<dbReference type="PANTHER" id="PTHR35529">
    <property type="entry name" value="MANGANESE EFFLUX PUMP MNTP-RELATED"/>
    <property type="match status" value="1"/>
</dbReference>
<dbReference type="AlphaFoldDB" id="A0AAE3HI29"/>
<accession>A0AAE3HI29</accession>
<evidence type="ECO:0000256" key="1">
    <source>
        <dbReference type="ARBA" id="ARBA00022475"/>
    </source>
</evidence>
<reference evidence="6" key="1">
    <citation type="submission" date="2022-07" db="EMBL/GenBank/DDBJ databases">
        <title>Enhanced cultured diversity of the mouse gut microbiota enables custom-made synthetic communities.</title>
        <authorList>
            <person name="Afrizal A."/>
        </authorList>
    </citation>
    <scope>NUCLEOTIDE SEQUENCE</scope>
    <source>
        <strain evidence="6">DSM 28593</strain>
    </source>
</reference>
<keyword evidence="4 5" id="KW-0472">Membrane</keyword>
<dbReference type="PROSITE" id="PS51257">
    <property type="entry name" value="PROKAR_LIPOPROTEIN"/>
    <property type="match status" value="1"/>
</dbReference>
<protein>
    <submittedName>
        <fullName evidence="6">Manganese efflux pump</fullName>
    </submittedName>
</protein>
<keyword evidence="7" id="KW-1185">Reference proteome</keyword>
<dbReference type="EMBL" id="JANKAS010000006">
    <property type="protein sequence ID" value="MCR1898958.1"/>
    <property type="molecule type" value="Genomic_DNA"/>
</dbReference>
<dbReference type="PANTHER" id="PTHR35529:SF2">
    <property type="entry name" value="SPORULATION PROTEIN YTAF-RELATED"/>
    <property type="match status" value="1"/>
</dbReference>
<comment type="caution">
    <text evidence="6">The sequence shown here is derived from an EMBL/GenBank/DDBJ whole genome shotgun (WGS) entry which is preliminary data.</text>
</comment>
<evidence type="ECO:0000256" key="3">
    <source>
        <dbReference type="ARBA" id="ARBA00022989"/>
    </source>
</evidence>
<evidence type="ECO:0000256" key="4">
    <source>
        <dbReference type="ARBA" id="ARBA00023136"/>
    </source>
</evidence>
<evidence type="ECO:0000256" key="2">
    <source>
        <dbReference type="ARBA" id="ARBA00022692"/>
    </source>
</evidence>
<dbReference type="Proteomes" id="UP001205748">
    <property type="component" value="Unassembled WGS sequence"/>
</dbReference>
<evidence type="ECO:0000256" key="5">
    <source>
        <dbReference type="SAM" id="Phobius"/>
    </source>
</evidence>
<sequence length="204" mass="21758">MKIILPALLFSISACLDNVVVGIAYGIKKIKIGISVNIMIACITTLGTFLSMVFGTYISKLFPPFVANLLGGGMIVFLGIYFIVESLVKLERNTPARTMALKDIEDMKNYARKSDADCSGHIDMKESIFVALGLTLNNIGTGIAASITGVNIHITLVATFVLSILTIMLGRGMGNRVLGRFFGKYAPLIAGALLVLLGGIEIAL</sequence>
<proteinExistence type="predicted"/>
<name>A0AAE3HI29_9FIRM</name>
<feature type="transmembrane region" description="Helical" evidence="5">
    <location>
        <begin position="65"/>
        <end position="84"/>
    </location>
</feature>
<evidence type="ECO:0000313" key="7">
    <source>
        <dbReference type="Proteomes" id="UP001205748"/>
    </source>
</evidence>
<keyword evidence="3 5" id="KW-1133">Transmembrane helix</keyword>
<feature type="transmembrane region" description="Helical" evidence="5">
    <location>
        <begin position="34"/>
        <end position="58"/>
    </location>
</feature>
<keyword evidence="1" id="KW-1003">Cell membrane</keyword>
<organism evidence="6 7">
    <name type="scientific">Irregularibacter muris</name>
    <dbReference type="NCBI Taxonomy" id="1796619"/>
    <lineage>
        <taxon>Bacteria</taxon>
        <taxon>Bacillati</taxon>
        <taxon>Bacillota</taxon>
        <taxon>Clostridia</taxon>
        <taxon>Eubacteriales</taxon>
        <taxon>Eubacteriaceae</taxon>
        <taxon>Irregularibacter</taxon>
    </lineage>
</organism>
<dbReference type="InterPro" id="IPR003810">
    <property type="entry name" value="Mntp/YtaF"/>
</dbReference>
<evidence type="ECO:0000313" key="6">
    <source>
        <dbReference type="EMBL" id="MCR1898958.1"/>
    </source>
</evidence>
<feature type="transmembrane region" description="Helical" evidence="5">
    <location>
        <begin position="181"/>
        <end position="200"/>
    </location>
</feature>
<gene>
    <name evidence="6" type="ORF">NSA47_08170</name>
</gene>
<dbReference type="RefSeq" id="WP_257530811.1">
    <property type="nucleotide sequence ID" value="NZ_JANKAS010000006.1"/>
</dbReference>
<keyword evidence="2 5" id="KW-0812">Transmembrane</keyword>